<feature type="region of interest" description="Disordered" evidence="1">
    <location>
        <begin position="397"/>
        <end position="492"/>
    </location>
</feature>
<gene>
    <name evidence="2" type="ORF">Slin15195_G110440</name>
</gene>
<feature type="region of interest" description="Disordered" evidence="1">
    <location>
        <begin position="80"/>
        <end position="126"/>
    </location>
</feature>
<protein>
    <submittedName>
        <fullName evidence="2">Uncharacterized protein</fullName>
    </submittedName>
</protein>
<feature type="compositionally biased region" description="Low complexity" evidence="1">
    <location>
        <begin position="321"/>
        <end position="348"/>
    </location>
</feature>
<sequence length="846" mass="91581">MAHRIKSVETKATLNVSQDHTTSPVREVPDSQGGETQAAAGLLVDATETQVVPESYEYAKNRLGVTEPRPAAFDELYDTTPRKSSQKVPLKPAHLPAAQPQQPGRSSSDRSNSSKCFSTVDSATSQTEAMTSVAKAGKLPAARPFAGGAAAKLWARRGIVVEEQPVQVPVSLQVSQRKAAKQEARQTTTMRPAGDTRKRKSNDSESAAPTMRTNGTARVAERPAPGKKRGRATAAKPTLSKASQPARKPVARAAKVKAAPKSQPRIEDDEATDDSQPPTKRRCVPAAKASQQGKAQLQDDAIVISDREISSLLPEDIAEDAQVAPPKAPVSKPVLPRTPAPARSSPPARRLHHDSDDGELFAQAARSSKKVNLIGFGKQGALNQGVLSSRTSGARSSRAAAAANSTKTVAQVEEDLTLLPTSRRPAKSTYRPKSSNVAENVGEAVSGLWPKAQAADDEEEYPEIDDNSPKTSHRPSQPMLIQRETTPDVGPEQSEIVEITSAQIAHSPLRKSLATPAPRAQPDTDAQPPEVREIAKPRRHISQGVQTVDVVGSPVPQGMGIGDPLRTVLETFSQQETHDPRHGMSSNAKAVPASPRAGAPTTLKASKSQVEQMLAEDKRASEFGNPFHGNKAHALHGNTVAATETRTNNPLLASKVSIELPKSSVAPEPITTASRQARPMAKATHRLSVAPIVDENHDDPEKTLVDHDSAEKTLVNDFVETDLGQWTAGLKPHQLSLFDRMVECAQKLTEYMVDQEKGTERMVAEHCRRTMFLIEQEEKHRAKELSVLQRAVHARKEERIVDAKEYHRELLVHVGAFEREQKLQSKRAAAWDASGDDVEAFINQYL</sequence>
<feature type="region of interest" description="Disordered" evidence="1">
    <location>
        <begin position="171"/>
        <end position="302"/>
    </location>
</feature>
<evidence type="ECO:0000313" key="3">
    <source>
        <dbReference type="Proteomes" id="UP001056384"/>
    </source>
</evidence>
<feature type="region of interest" description="Disordered" evidence="1">
    <location>
        <begin position="575"/>
        <end position="603"/>
    </location>
</feature>
<feature type="region of interest" description="Disordered" evidence="1">
    <location>
        <begin position="507"/>
        <end position="529"/>
    </location>
</feature>
<keyword evidence="3" id="KW-1185">Reference proteome</keyword>
<feature type="region of interest" description="Disordered" evidence="1">
    <location>
        <begin position="315"/>
        <end position="357"/>
    </location>
</feature>
<name>A0A9Q9AZ10_9PEZI</name>
<feature type="compositionally biased region" description="Low complexity" evidence="1">
    <location>
        <begin position="109"/>
        <end position="118"/>
    </location>
</feature>
<feature type="compositionally biased region" description="Acidic residues" evidence="1">
    <location>
        <begin position="455"/>
        <end position="466"/>
    </location>
</feature>
<evidence type="ECO:0000256" key="1">
    <source>
        <dbReference type="SAM" id="MobiDB-lite"/>
    </source>
</evidence>
<dbReference type="Proteomes" id="UP001056384">
    <property type="component" value="Chromosome 10"/>
</dbReference>
<feature type="compositionally biased region" description="Low complexity" evidence="1">
    <location>
        <begin position="89"/>
        <end position="103"/>
    </location>
</feature>
<feature type="compositionally biased region" description="Polar residues" evidence="1">
    <location>
        <begin position="10"/>
        <end position="24"/>
    </location>
</feature>
<evidence type="ECO:0000313" key="2">
    <source>
        <dbReference type="EMBL" id="USW57725.1"/>
    </source>
</evidence>
<feature type="compositionally biased region" description="Low complexity" evidence="1">
    <location>
        <begin position="245"/>
        <end position="261"/>
    </location>
</feature>
<proteinExistence type="predicted"/>
<feature type="region of interest" description="Disordered" evidence="1">
    <location>
        <begin position="1"/>
        <end position="47"/>
    </location>
</feature>
<dbReference type="AlphaFoldDB" id="A0A9Q9AZ10"/>
<accession>A0A9Q9AZ10</accession>
<feature type="compositionally biased region" description="Polar residues" evidence="1">
    <location>
        <begin position="204"/>
        <end position="216"/>
    </location>
</feature>
<organism evidence="2 3">
    <name type="scientific">Septoria linicola</name>
    <dbReference type="NCBI Taxonomy" id="215465"/>
    <lineage>
        <taxon>Eukaryota</taxon>
        <taxon>Fungi</taxon>
        <taxon>Dikarya</taxon>
        <taxon>Ascomycota</taxon>
        <taxon>Pezizomycotina</taxon>
        <taxon>Dothideomycetes</taxon>
        <taxon>Dothideomycetidae</taxon>
        <taxon>Mycosphaerellales</taxon>
        <taxon>Mycosphaerellaceae</taxon>
        <taxon>Septoria</taxon>
    </lineage>
</organism>
<dbReference type="EMBL" id="CP099427">
    <property type="protein sequence ID" value="USW57725.1"/>
    <property type="molecule type" value="Genomic_DNA"/>
</dbReference>
<reference evidence="2" key="1">
    <citation type="submission" date="2022-06" db="EMBL/GenBank/DDBJ databases">
        <title>Complete genome sequences of two strains of the flax pathogen Septoria linicola.</title>
        <authorList>
            <person name="Lapalu N."/>
            <person name="Simon A."/>
            <person name="Demenou B."/>
            <person name="Paumier D."/>
            <person name="Guillot M.-P."/>
            <person name="Gout L."/>
            <person name="Valade R."/>
        </authorList>
    </citation>
    <scope>NUCLEOTIDE SEQUENCE</scope>
    <source>
        <strain evidence="2">SE15195</strain>
    </source>
</reference>